<evidence type="ECO:0000313" key="4">
    <source>
        <dbReference type="Proteomes" id="UP001385499"/>
    </source>
</evidence>
<evidence type="ECO:0000256" key="1">
    <source>
        <dbReference type="SAM" id="MobiDB-lite"/>
    </source>
</evidence>
<name>A0ABU8TPD3_9HYPH</name>
<accession>A0ABU8TPD3</accession>
<gene>
    <name evidence="3" type="ORF">V6575_15045</name>
</gene>
<organism evidence="3 4">
    <name type="scientific">Roseibium algae</name>
    <dbReference type="NCBI Taxonomy" id="3123038"/>
    <lineage>
        <taxon>Bacteria</taxon>
        <taxon>Pseudomonadati</taxon>
        <taxon>Pseudomonadota</taxon>
        <taxon>Alphaproteobacteria</taxon>
        <taxon>Hyphomicrobiales</taxon>
        <taxon>Stappiaceae</taxon>
        <taxon>Roseibium</taxon>
    </lineage>
</organism>
<evidence type="ECO:0000259" key="2">
    <source>
        <dbReference type="Pfam" id="PF10135"/>
    </source>
</evidence>
<sequence>MMFNPDQSVSTQASPHEALANVNRKDKTAVREAAEKFESVFLKNMLEVMFTGLEDGGTWGSGNGAEAWQGMMLDEYAKAVTDSGGIGISATVERQLLELQETSQ</sequence>
<feature type="compositionally biased region" description="Polar residues" evidence="1">
    <location>
        <begin position="1"/>
        <end position="14"/>
    </location>
</feature>
<evidence type="ECO:0000313" key="3">
    <source>
        <dbReference type="EMBL" id="MEJ8475410.1"/>
    </source>
</evidence>
<feature type="region of interest" description="Disordered" evidence="1">
    <location>
        <begin position="1"/>
        <end position="25"/>
    </location>
</feature>
<keyword evidence="4" id="KW-1185">Reference proteome</keyword>
<dbReference type="InterPro" id="IPR019301">
    <property type="entry name" value="Flagellar_prot_FlgJ_N"/>
</dbReference>
<dbReference type="RefSeq" id="WP_340275484.1">
    <property type="nucleotide sequence ID" value="NZ_JBAKIA010000011.1"/>
</dbReference>
<protein>
    <submittedName>
        <fullName evidence="3">Rod-binding protein</fullName>
    </submittedName>
</protein>
<dbReference type="EMBL" id="JBAKIA010000011">
    <property type="protein sequence ID" value="MEJ8475410.1"/>
    <property type="molecule type" value="Genomic_DNA"/>
</dbReference>
<dbReference type="Proteomes" id="UP001385499">
    <property type="component" value="Unassembled WGS sequence"/>
</dbReference>
<reference evidence="3 4" key="1">
    <citation type="submission" date="2024-02" db="EMBL/GenBank/DDBJ databases">
        <title>Roseibium algae sp. nov., isolated from marine alga (Grateloupia sp.), showing potential in myo-inositol conversion.</title>
        <authorList>
            <person name="Wang Y."/>
        </authorList>
    </citation>
    <scope>NUCLEOTIDE SEQUENCE [LARGE SCALE GENOMIC DNA]</scope>
    <source>
        <strain evidence="3 4">H3510</strain>
    </source>
</reference>
<feature type="domain" description="Flagellar protein FlgJ N-terminal" evidence="2">
    <location>
        <begin position="49"/>
        <end position="95"/>
    </location>
</feature>
<dbReference type="Pfam" id="PF10135">
    <property type="entry name" value="Rod-binding"/>
    <property type="match status" value="1"/>
</dbReference>
<proteinExistence type="predicted"/>
<comment type="caution">
    <text evidence="3">The sequence shown here is derived from an EMBL/GenBank/DDBJ whole genome shotgun (WGS) entry which is preliminary data.</text>
</comment>